<dbReference type="SUPFAM" id="SSF51351">
    <property type="entry name" value="Triosephosphate isomerase (TIM)"/>
    <property type="match status" value="1"/>
</dbReference>
<dbReference type="NCBIfam" id="TIGR00419">
    <property type="entry name" value="tim"/>
    <property type="match status" value="1"/>
</dbReference>
<dbReference type="EMBL" id="LKTP01000001">
    <property type="protein sequence ID" value="KRG30588.1"/>
    <property type="molecule type" value="Genomic_DNA"/>
</dbReference>
<dbReference type="GO" id="GO:0005829">
    <property type="term" value="C:cytosol"/>
    <property type="evidence" value="ECO:0007669"/>
    <property type="project" value="TreeGrafter"/>
</dbReference>
<dbReference type="PANTHER" id="PTHR21139">
    <property type="entry name" value="TRIOSEPHOSPHATE ISOMERASE"/>
    <property type="match status" value="1"/>
</dbReference>
<dbReference type="EC" id="5.3.1.1" evidence="7 8"/>
<keyword evidence="10" id="KW-1185">Reference proteome</keyword>
<feature type="binding site" evidence="7">
    <location>
        <begin position="234"/>
        <end position="235"/>
    </location>
    <ligand>
        <name>substrate</name>
    </ligand>
</feature>
<dbReference type="FunFam" id="3.20.20.70:FF:000016">
    <property type="entry name" value="Triosephosphate isomerase"/>
    <property type="match status" value="1"/>
</dbReference>
<feature type="binding site" evidence="7">
    <location>
        <position position="213"/>
    </location>
    <ligand>
        <name>substrate</name>
    </ligand>
</feature>
<dbReference type="GO" id="GO:0006094">
    <property type="term" value="P:gluconeogenesis"/>
    <property type="evidence" value="ECO:0007669"/>
    <property type="project" value="UniProtKB-UniRule"/>
</dbReference>
<evidence type="ECO:0000313" key="9">
    <source>
        <dbReference type="EMBL" id="KRG30588.1"/>
    </source>
</evidence>
<dbReference type="Pfam" id="PF00121">
    <property type="entry name" value="TIM"/>
    <property type="match status" value="1"/>
</dbReference>
<dbReference type="RefSeq" id="WP_057480411.1">
    <property type="nucleotide sequence ID" value="NZ_BMWR01000002.1"/>
</dbReference>
<dbReference type="InterPro" id="IPR022896">
    <property type="entry name" value="TrioseP_Isoase_bac/euk"/>
</dbReference>
<dbReference type="UniPathway" id="UPA00138"/>
<dbReference type="InterPro" id="IPR000652">
    <property type="entry name" value="Triosephosphate_isomerase"/>
</dbReference>
<evidence type="ECO:0000256" key="8">
    <source>
        <dbReference type="RuleBase" id="RU363013"/>
    </source>
</evidence>
<dbReference type="AlphaFoldDB" id="A0A0Q9ZC01"/>
<dbReference type="GO" id="GO:0046166">
    <property type="term" value="P:glyceraldehyde-3-phosphate biosynthetic process"/>
    <property type="evidence" value="ECO:0007669"/>
    <property type="project" value="TreeGrafter"/>
</dbReference>
<dbReference type="Proteomes" id="UP000051643">
    <property type="component" value="Unassembled WGS sequence"/>
</dbReference>
<dbReference type="UniPathway" id="UPA00109">
    <property type="reaction ID" value="UER00189"/>
</dbReference>
<keyword evidence="5 7" id="KW-0324">Glycolysis</keyword>
<dbReference type="Gene3D" id="3.20.20.70">
    <property type="entry name" value="Aldolase class I"/>
    <property type="match status" value="1"/>
</dbReference>
<evidence type="ECO:0000256" key="3">
    <source>
        <dbReference type="ARBA" id="ARBA00022432"/>
    </source>
</evidence>
<comment type="similarity">
    <text evidence="2 7 8">Belongs to the triosephosphate isomerase family.</text>
</comment>
<proteinExistence type="inferred from homology"/>
<organism evidence="9 10">
    <name type="scientific">Salegentibacter mishustinae</name>
    <dbReference type="NCBI Taxonomy" id="270918"/>
    <lineage>
        <taxon>Bacteria</taxon>
        <taxon>Pseudomonadati</taxon>
        <taxon>Bacteroidota</taxon>
        <taxon>Flavobacteriia</taxon>
        <taxon>Flavobacteriales</taxon>
        <taxon>Flavobacteriaceae</taxon>
        <taxon>Salegentibacter</taxon>
    </lineage>
</organism>
<evidence type="ECO:0000313" key="10">
    <source>
        <dbReference type="Proteomes" id="UP000051643"/>
    </source>
</evidence>
<evidence type="ECO:0000256" key="7">
    <source>
        <dbReference type="HAMAP-Rule" id="MF_00147"/>
    </source>
</evidence>
<feature type="binding site" evidence="7">
    <location>
        <begin position="9"/>
        <end position="11"/>
    </location>
    <ligand>
        <name>substrate</name>
    </ligand>
</feature>
<comment type="function">
    <text evidence="7">Involved in the gluconeogenesis. Catalyzes stereospecifically the conversion of dihydroxyacetone phosphate (DHAP) to D-glyceraldehyde-3-phosphate (G3P).</text>
</comment>
<reference evidence="9" key="1">
    <citation type="submission" date="2015-10" db="EMBL/GenBank/DDBJ databases">
        <title>Draft genome sequence of Salegentibacter mishustinae KCTC 12263.</title>
        <authorList>
            <person name="Lin W."/>
            <person name="Zheng Q."/>
        </authorList>
    </citation>
    <scope>NUCLEOTIDE SEQUENCE [LARGE SCALE GENOMIC DNA]</scope>
    <source>
        <strain evidence="9">KCTC 12263</strain>
    </source>
</reference>
<keyword evidence="3 7" id="KW-0312">Gluconeogenesis</keyword>
<dbReference type="PROSITE" id="PS00171">
    <property type="entry name" value="TIM_1"/>
    <property type="match status" value="1"/>
</dbReference>
<evidence type="ECO:0000256" key="4">
    <source>
        <dbReference type="ARBA" id="ARBA00022490"/>
    </source>
</evidence>
<accession>A0A0Q9ZC01</accession>
<protein>
    <recommendedName>
        <fullName evidence="7 8">Triosephosphate isomerase</fullName>
        <shortName evidence="7">TIM</shortName>
        <shortName evidence="7">TPI</shortName>
        <ecNumber evidence="7 8">5.3.1.1</ecNumber>
    </recommendedName>
    <alternativeName>
        <fullName evidence="7">Triose-phosphate isomerase</fullName>
    </alternativeName>
</protein>
<comment type="subcellular location">
    <subcellularLocation>
        <location evidence="7 8">Cytoplasm</location>
    </subcellularLocation>
</comment>
<dbReference type="HAMAP" id="MF_00147_B">
    <property type="entry name" value="TIM_B"/>
    <property type="match status" value="1"/>
</dbReference>
<dbReference type="GO" id="GO:0019563">
    <property type="term" value="P:glycerol catabolic process"/>
    <property type="evidence" value="ECO:0007669"/>
    <property type="project" value="TreeGrafter"/>
</dbReference>
<sequence>MRKKIVAGNWKMNNDLAETQELLSHLKMQLVKEPEAEVMVAPAFTNLYSAFQGLKDTPVQVVAQNMHQAENGAYTGEVSAKMLKSIGVDTVILGHSERRAHFGETNEILAEKVNSALKSEMKIIFCFGEELADRKSDKHFDLVAKQLEESLYQISEADWKNVILAYEPVWAIGTGETASPEQAQEMHAFIRRNISEKFNDEIAQNVSILYGGSVKPANAKEIFAKEDVDGGLIGGASLKAVDFVEIINAF</sequence>
<keyword evidence="4 7" id="KW-0963">Cytoplasm</keyword>
<comment type="caution">
    <text evidence="9">The sequence shown here is derived from an EMBL/GenBank/DDBJ whole genome shotgun (WGS) entry which is preliminary data.</text>
</comment>
<keyword evidence="6 7" id="KW-0413">Isomerase</keyword>
<comment type="pathway">
    <text evidence="7 8">Carbohydrate biosynthesis; gluconeogenesis.</text>
</comment>
<evidence type="ECO:0000256" key="6">
    <source>
        <dbReference type="ARBA" id="ARBA00023235"/>
    </source>
</evidence>
<dbReference type="GO" id="GO:0006096">
    <property type="term" value="P:glycolytic process"/>
    <property type="evidence" value="ECO:0007669"/>
    <property type="project" value="UniProtKB-UniRule"/>
</dbReference>
<gene>
    <name evidence="7" type="primary">tpiA</name>
    <name evidence="9" type="ORF">APR42_01605</name>
</gene>
<comment type="catalytic activity">
    <reaction evidence="7 8">
        <text>D-glyceraldehyde 3-phosphate = dihydroxyacetone phosphate</text>
        <dbReference type="Rhea" id="RHEA:18585"/>
        <dbReference type="ChEBI" id="CHEBI:57642"/>
        <dbReference type="ChEBI" id="CHEBI:59776"/>
        <dbReference type="EC" id="5.3.1.1"/>
    </reaction>
</comment>
<comment type="pathway">
    <text evidence="1 7 8">Carbohydrate degradation; glycolysis; D-glyceraldehyde 3-phosphate from glycerone phosphate: step 1/1.</text>
</comment>
<dbReference type="InterPro" id="IPR013785">
    <property type="entry name" value="Aldolase_TIM"/>
</dbReference>
<evidence type="ECO:0000256" key="5">
    <source>
        <dbReference type="ARBA" id="ARBA00023152"/>
    </source>
</evidence>
<dbReference type="STRING" id="270918.APR42_01605"/>
<evidence type="ECO:0000256" key="1">
    <source>
        <dbReference type="ARBA" id="ARBA00004680"/>
    </source>
</evidence>
<comment type="subunit">
    <text evidence="7 8">Homodimer.</text>
</comment>
<dbReference type="OrthoDB" id="9809429at2"/>
<dbReference type="CDD" id="cd00311">
    <property type="entry name" value="TIM"/>
    <property type="match status" value="1"/>
</dbReference>
<name>A0A0Q9ZC01_9FLAO</name>
<dbReference type="PROSITE" id="PS51440">
    <property type="entry name" value="TIM_2"/>
    <property type="match status" value="1"/>
</dbReference>
<feature type="active site" description="Proton acceptor" evidence="7">
    <location>
        <position position="167"/>
    </location>
</feature>
<dbReference type="InterPro" id="IPR035990">
    <property type="entry name" value="TIM_sf"/>
</dbReference>
<feature type="active site" description="Electrophile" evidence="7">
    <location>
        <position position="95"/>
    </location>
</feature>
<evidence type="ECO:0000256" key="2">
    <source>
        <dbReference type="ARBA" id="ARBA00007422"/>
    </source>
</evidence>
<dbReference type="PANTHER" id="PTHR21139:SF42">
    <property type="entry name" value="TRIOSEPHOSPHATE ISOMERASE"/>
    <property type="match status" value="1"/>
</dbReference>
<feature type="binding site" evidence="7">
    <location>
        <position position="173"/>
    </location>
    <ligand>
        <name>substrate</name>
    </ligand>
</feature>
<dbReference type="GO" id="GO:0004807">
    <property type="term" value="F:triose-phosphate isomerase activity"/>
    <property type="evidence" value="ECO:0007669"/>
    <property type="project" value="UniProtKB-UniRule"/>
</dbReference>
<dbReference type="InterPro" id="IPR020861">
    <property type="entry name" value="Triosephosphate_isomerase_AS"/>
</dbReference>